<dbReference type="GO" id="GO:0006654">
    <property type="term" value="P:phosphatidic acid biosynthetic process"/>
    <property type="evidence" value="ECO:0007669"/>
    <property type="project" value="InterPro"/>
</dbReference>
<feature type="binding site" evidence="22">
    <location>
        <begin position="95"/>
        <end position="96"/>
    </location>
    <ligand>
        <name>ATP</name>
        <dbReference type="ChEBI" id="CHEBI:30616"/>
    </ligand>
</feature>
<evidence type="ECO:0000256" key="7">
    <source>
        <dbReference type="ARBA" id="ARBA00022519"/>
    </source>
</evidence>
<keyword evidence="18" id="KW-0594">Phospholipid biosynthesis</keyword>
<evidence type="ECO:0000256" key="11">
    <source>
        <dbReference type="ARBA" id="ARBA00022741"/>
    </source>
</evidence>
<feature type="transmembrane region" description="Helical" evidence="24">
    <location>
        <begin position="57"/>
        <end position="76"/>
    </location>
</feature>
<evidence type="ECO:0000256" key="20">
    <source>
        <dbReference type="PIRSR" id="PIRSR600829-1"/>
    </source>
</evidence>
<evidence type="ECO:0000256" key="5">
    <source>
        <dbReference type="ARBA" id="ARBA00022475"/>
    </source>
</evidence>
<comment type="cofactor">
    <cofactor evidence="23">
        <name>Mg(2+)</name>
        <dbReference type="ChEBI" id="CHEBI:18420"/>
    </cofactor>
    <text evidence="23">Mn(2+), Zn(2+), Cd(2+) and Co(2+) support activity to lesser extents.</text>
</comment>
<feature type="active site" description="Proton acceptor" evidence="20">
    <location>
        <position position="70"/>
    </location>
</feature>
<evidence type="ECO:0000256" key="19">
    <source>
        <dbReference type="ARBA" id="ARBA00023264"/>
    </source>
</evidence>
<evidence type="ECO:0000256" key="22">
    <source>
        <dbReference type="PIRSR" id="PIRSR600829-3"/>
    </source>
</evidence>
<keyword evidence="7 24" id="KW-0997">Cell inner membrane</keyword>
<organism evidence="25 26">
    <name type="scientific">Vibrio eleionomae</name>
    <dbReference type="NCBI Taxonomy" id="2653505"/>
    <lineage>
        <taxon>Bacteria</taxon>
        <taxon>Pseudomonadati</taxon>
        <taxon>Pseudomonadota</taxon>
        <taxon>Gammaproteobacteria</taxon>
        <taxon>Vibrionales</taxon>
        <taxon>Vibrionaceae</taxon>
        <taxon>Vibrio</taxon>
    </lineage>
</organism>
<feature type="binding site" evidence="22">
    <location>
        <position position="77"/>
    </location>
    <ligand>
        <name>ATP</name>
        <dbReference type="ChEBI" id="CHEBI:30616"/>
    </ligand>
</feature>
<evidence type="ECO:0000256" key="18">
    <source>
        <dbReference type="ARBA" id="ARBA00023209"/>
    </source>
</evidence>
<dbReference type="Proteomes" id="UP000462621">
    <property type="component" value="Unassembled WGS sequence"/>
</dbReference>
<gene>
    <name evidence="25" type="ORF">F9817_17170</name>
</gene>
<feature type="binding site" evidence="23">
    <location>
        <position position="77"/>
    </location>
    <ligand>
        <name>a divalent metal cation</name>
        <dbReference type="ChEBI" id="CHEBI:60240"/>
    </ligand>
</feature>
<keyword evidence="17 24" id="KW-0472">Membrane</keyword>
<evidence type="ECO:0000313" key="26">
    <source>
        <dbReference type="Proteomes" id="UP000462621"/>
    </source>
</evidence>
<evidence type="ECO:0000256" key="21">
    <source>
        <dbReference type="PIRSR" id="PIRSR600829-2"/>
    </source>
</evidence>
<feature type="binding site" evidence="21">
    <location>
        <position position="70"/>
    </location>
    <ligand>
        <name>substrate</name>
    </ligand>
</feature>
<comment type="function">
    <text evidence="24">Catalyzes the ATP-dependent phosphorylation of sn-l,2-diacylglycerol (DAG) to phosphatidic acid. Involved in the recycling of diacylglycerol produced as a by-product during membrane-derived oligosaccharide (MDO) biosynthesis.</text>
</comment>
<keyword evidence="19 24" id="KW-1208">Phospholipid metabolism</keyword>
<keyword evidence="12 24" id="KW-0418">Kinase</keyword>
<dbReference type="GO" id="GO:0005886">
    <property type="term" value="C:plasma membrane"/>
    <property type="evidence" value="ECO:0007669"/>
    <property type="project" value="UniProtKB-SubCell"/>
</dbReference>
<dbReference type="RefSeq" id="WP_161157388.1">
    <property type="nucleotide sequence ID" value="NZ_WEKT01000040.1"/>
</dbReference>
<dbReference type="InterPro" id="IPR036945">
    <property type="entry name" value="DAGK_sf"/>
</dbReference>
<proteinExistence type="inferred from homology"/>
<feature type="transmembrane region" description="Helical" evidence="24">
    <location>
        <begin position="97"/>
        <end position="118"/>
    </location>
</feature>
<comment type="catalytic activity">
    <reaction evidence="24">
        <text>a 1,2-diacyl-sn-glycerol + ATP = a 1,2-diacyl-sn-glycero-3-phosphate + ADP + H(+)</text>
        <dbReference type="Rhea" id="RHEA:10272"/>
        <dbReference type="ChEBI" id="CHEBI:15378"/>
        <dbReference type="ChEBI" id="CHEBI:17815"/>
        <dbReference type="ChEBI" id="CHEBI:30616"/>
        <dbReference type="ChEBI" id="CHEBI:58608"/>
        <dbReference type="ChEBI" id="CHEBI:456216"/>
        <dbReference type="EC" id="2.7.1.107"/>
    </reaction>
</comment>
<evidence type="ECO:0000256" key="6">
    <source>
        <dbReference type="ARBA" id="ARBA00022516"/>
    </source>
</evidence>
<keyword evidence="13 22" id="KW-0067">ATP-binding</keyword>
<evidence type="ECO:0000256" key="13">
    <source>
        <dbReference type="ARBA" id="ARBA00022840"/>
    </source>
</evidence>
<dbReference type="PANTHER" id="PTHR34299">
    <property type="entry name" value="DIACYLGLYCEROL KINASE"/>
    <property type="match status" value="1"/>
</dbReference>
<feature type="binding site" evidence="22">
    <location>
        <position position="10"/>
    </location>
    <ligand>
        <name>ATP</name>
        <dbReference type="ChEBI" id="CHEBI:30616"/>
    </ligand>
</feature>
<keyword evidence="9 24" id="KW-0812">Transmembrane</keyword>
<keyword evidence="16 24" id="KW-0443">Lipid metabolism</keyword>
<evidence type="ECO:0000256" key="14">
    <source>
        <dbReference type="ARBA" id="ARBA00022842"/>
    </source>
</evidence>
<dbReference type="GO" id="GO:0004143">
    <property type="term" value="F:ATP-dependent diacylglycerol kinase activity"/>
    <property type="evidence" value="ECO:0007669"/>
    <property type="project" value="UniProtKB-EC"/>
</dbReference>
<protein>
    <recommendedName>
        <fullName evidence="4 24">Diacylglycerol kinase</fullName>
        <ecNumber evidence="3 24">2.7.1.107</ecNumber>
    </recommendedName>
</protein>
<keyword evidence="14 23" id="KW-0460">Magnesium</keyword>
<evidence type="ECO:0000256" key="1">
    <source>
        <dbReference type="ARBA" id="ARBA00004429"/>
    </source>
</evidence>
<dbReference type="EMBL" id="WEKT01000040">
    <property type="protein sequence ID" value="MZI94910.1"/>
    <property type="molecule type" value="Genomic_DNA"/>
</dbReference>
<evidence type="ECO:0000256" key="8">
    <source>
        <dbReference type="ARBA" id="ARBA00022679"/>
    </source>
</evidence>
<evidence type="ECO:0000256" key="9">
    <source>
        <dbReference type="ARBA" id="ARBA00022692"/>
    </source>
</evidence>
<dbReference type="GO" id="GO:0046872">
    <property type="term" value="F:metal ion binding"/>
    <property type="evidence" value="ECO:0007669"/>
    <property type="project" value="UniProtKB-KW"/>
</dbReference>
<evidence type="ECO:0000256" key="15">
    <source>
        <dbReference type="ARBA" id="ARBA00022989"/>
    </source>
</evidence>
<evidence type="ECO:0000256" key="3">
    <source>
        <dbReference type="ARBA" id="ARBA00012133"/>
    </source>
</evidence>
<dbReference type="PANTHER" id="PTHR34299:SF1">
    <property type="entry name" value="DIACYLGLYCEROL KINASE"/>
    <property type="match status" value="1"/>
</dbReference>
<evidence type="ECO:0000256" key="12">
    <source>
        <dbReference type="ARBA" id="ARBA00022777"/>
    </source>
</evidence>
<evidence type="ECO:0000256" key="17">
    <source>
        <dbReference type="ARBA" id="ARBA00023136"/>
    </source>
</evidence>
<feature type="binding site" evidence="22">
    <location>
        <position position="29"/>
    </location>
    <ligand>
        <name>ATP</name>
        <dbReference type="ChEBI" id="CHEBI:30616"/>
    </ligand>
</feature>
<feature type="binding site" evidence="21">
    <location>
        <position position="99"/>
    </location>
    <ligand>
        <name>substrate</name>
    </ligand>
</feature>
<comment type="similarity">
    <text evidence="2 24">Belongs to the bacterial diacylglycerol kinase family.</text>
</comment>
<evidence type="ECO:0000256" key="16">
    <source>
        <dbReference type="ARBA" id="ARBA00023098"/>
    </source>
</evidence>
<keyword evidence="5" id="KW-1003">Cell membrane</keyword>
<dbReference type="Gene3D" id="1.10.287.3610">
    <property type="match status" value="1"/>
</dbReference>
<keyword evidence="15 24" id="KW-1133">Transmembrane helix</keyword>
<comment type="caution">
    <text evidence="25">The sequence shown here is derived from an EMBL/GenBank/DDBJ whole genome shotgun (WGS) entry which is preliminary data.</text>
</comment>
<feature type="binding site" evidence="21">
    <location>
        <begin position="31"/>
        <end position="35"/>
    </location>
    <ligand>
        <name>substrate</name>
    </ligand>
</feature>
<keyword evidence="6" id="KW-0444">Lipid biosynthesis</keyword>
<dbReference type="InterPro" id="IPR000829">
    <property type="entry name" value="DAGK"/>
</dbReference>
<dbReference type="Pfam" id="PF01219">
    <property type="entry name" value="DAGK_prokar"/>
    <property type="match status" value="1"/>
</dbReference>
<dbReference type="GO" id="GO:0005524">
    <property type="term" value="F:ATP binding"/>
    <property type="evidence" value="ECO:0007669"/>
    <property type="project" value="UniProtKB-KW"/>
</dbReference>
<accession>A0A7X4LN88</accession>
<name>A0A7X4LN88_9VIBR</name>
<feature type="binding site" evidence="22">
    <location>
        <begin position="86"/>
        <end position="88"/>
    </location>
    <ligand>
        <name>ATP</name>
        <dbReference type="ChEBI" id="CHEBI:30616"/>
    </ligand>
</feature>
<dbReference type="AlphaFoldDB" id="A0A7X4LN88"/>
<evidence type="ECO:0000256" key="10">
    <source>
        <dbReference type="ARBA" id="ARBA00022723"/>
    </source>
</evidence>
<evidence type="ECO:0000256" key="23">
    <source>
        <dbReference type="PIRSR" id="PIRSR600829-4"/>
    </source>
</evidence>
<sequence length="119" mass="12784">MKPGNTGIKRVVKAAYFSYLGIKAAWVHEAAFRQESLAFVVCTIIALMTNESVTYKILMVGVMVLVLIVELLNSAVEAAIDRIGPEHHELSGRAKDLGSAAVLISILFAMGVWGAILLA</sequence>
<keyword evidence="26" id="KW-1185">Reference proteome</keyword>
<evidence type="ECO:0000256" key="4">
    <source>
        <dbReference type="ARBA" id="ARBA00017575"/>
    </source>
</evidence>
<keyword evidence="8 24" id="KW-0808">Transferase</keyword>
<evidence type="ECO:0000313" key="25">
    <source>
        <dbReference type="EMBL" id="MZI94910.1"/>
    </source>
</evidence>
<keyword evidence="10 23" id="KW-0479">Metal-binding</keyword>
<dbReference type="EC" id="2.7.1.107" evidence="3 24"/>
<evidence type="ECO:0000256" key="24">
    <source>
        <dbReference type="RuleBase" id="RU363065"/>
    </source>
</evidence>
<feature type="binding site" evidence="21">
    <location>
        <position position="10"/>
    </location>
    <ligand>
        <name>substrate</name>
    </ligand>
</feature>
<dbReference type="InterPro" id="IPR033718">
    <property type="entry name" value="DAGK_prok"/>
</dbReference>
<keyword evidence="11 22" id="KW-0547">Nucleotide-binding</keyword>
<reference evidence="25 26" key="1">
    <citation type="submission" date="2019-10" db="EMBL/GenBank/DDBJ databases">
        <title>Vibrio sp. nov. isolated from a shrimp pond.</title>
        <authorList>
            <person name="Gomez-Gil B."/>
            <person name="Enciso-Ibarra J."/>
            <person name="Enciso-Ibarra K."/>
            <person name="Bolan-Mejia C."/>
        </authorList>
    </citation>
    <scope>NUCLEOTIDE SEQUENCE [LARGE SCALE GENOMIC DNA]</scope>
    <source>
        <strain evidence="25 26">CAIM 722</strain>
    </source>
</reference>
<comment type="caution">
    <text evidence="24">Lacks conserved residue(s) required for the propagation of feature annotation.</text>
</comment>
<comment type="subcellular location">
    <subcellularLocation>
        <location evidence="1 24">Cell inner membrane</location>
        <topology evidence="1 24">Multi-pass membrane protein</topology>
    </subcellularLocation>
</comment>
<evidence type="ECO:0000256" key="2">
    <source>
        <dbReference type="ARBA" id="ARBA00005967"/>
    </source>
</evidence>
<feature type="binding site" evidence="23">
    <location>
        <position position="29"/>
    </location>
    <ligand>
        <name>a divalent metal cation</name>
        <dbReference type="ChEBI" id="CHEBI:60240"/>
    </ligand>
</feature>
<dbReference type="CDD" id="cd14264">
    <property type="entry name" value="DAGK_IM"/>
    <property type="match status" value="1"/>
</dbReference>